<accession>A0A0P6WZY6</accession>
<organism evidence="1 2">
    <name type="scientific">Bellilinea caldifistulae</name>
    <dbReference type="NCBI Taxonomy" id="360411"/>
    <lineage>
        <taxon>Bacteria</taxon>
        <taxon>Bacillati</taxon>
        <taxon>Chloroflexota</taxon>
        <taxon>Anaerolineae</taxon>
        <taxon>Anaerolineales</taxon>
        <taxon>Anaerolineaceae</taxon>
        <taxon>Bellilinea</taxon>
    </lineage>
</organism>
<sequence length="161" mass="18914">MSTEKTQSQIFADEVIPSLFHSSPGQFLQLLYRDGNKFLSFYWKLAGEKCPPELKRDSFGLNYYFREPASRVLITMILLPEPNRDGESYFSALIYRPDRRILLVADTTKIFNLEKYSPPENPTGTRLVEWTRRKVREVIGSGPVPFQEEFYRMVIDQIREH</sequence>
<evidence type="ECO:0000313" key="2">
    <source>
        <dbReference type="Proteomes" id="UP000050514"/>
    </source>
</evidence>
<reference evidence="1 2" key="1">
    <citation type="submission" date="2015-07" db="EMBL/GenBank/DDBJ databases">
        <title>Draft genome of Bellilinea caldifistulae DSM 17877.</title>
        <authorList>
            <person name="Hemp J."/>
            <person name="Ward L.M."/>
            <person name="Pace L.A."/>
            <person name="Fischer W.W."/>
        </authorList>
    </citation>
    <scope>NUCLEOTIDE SEQUENCE [LARGE SCALE GENOMIC DNA]</scope>
    <source>
        <strain evidence="1 2">GOMI-1</strain>
    </source>
</reference>
<dbReference type="RefSeq" id="WP_061916681.1">
    <property type="nucleotide sequence ID" value="NZ_DF967971.1"/>
</dbReference>
<proteinExistence type="predicted"/>
<name>A0A0P6WZY6_9CHLR</name>
<keyword evidence="2" id="KW-1185">Reference proteome</keyword>
<dbReference type="OrthoDB" id="3436315at2"/>
<comment type="caution">
    <text evidence="1">The sequence shown here is derived from an EMBL/GenBank/DDBJ whole genome shotgun (WGS) entry which is preliminary data.</text>
</comment>
<dbReference type="EMBL" id="LGHJ01000023">
    <property type="protein sequence ID" value="KPL72461.1"/>
    <property type="molecule type" value="Genomic_DNA"/>
</dbReference>
<protein>
    <submittedName>
        <fullName evidence="1">Uncharacterized protein</fullName>
    </submittedName>
</protein>
<dbReference type="STRING" id="360411.AC812_15730"/>
<gene>
    <name evidence="1" type="ORF">AC812_15730</name>
</gene>
<evidence type="ECO:0000313" key="1">
    <source>
        <dbReference type="EMBL" id="KPL72461.1"/>
    </source>
</evidence>
<dbReference type="Proteomes" id="UP000050514">
    <property type="component" value="Unassembled WGS sequence"/>
</dbReference>
<dbReference type="AlphaFoldDB" id="A0A0P6WZY6"/>